<reference evidence="2" key="2">
    <citation type="journal article" date="2024" name="Plant">
        <title>Genomic evolution and insights into agronomic trait innovations of Sesamum species.</title>
        <authorList>
            <person name="Miao H."/>
            <person name="Wang L."/>
            <person name="Qu L."/>
            <person name="Liu H."/>
            <person name="Sun Y."/>
            <person name="Le M."/>
            <person name="Wang Q."/>
            <person name="Wei S."/>
            <person name="Zheng Y."/>
            <person name="Lin W."/>
            <person name="Duan Y."/>
            <person name="Cao H."/>
            <person name="Xiong S."/>
            <person name="Wang X."/>
            <person name="Wei L."/>
            <person name="Li C."/>
            <person name="Ma Q."/>
            <person name="Ju M."/>
            <person name="Zhao R."/>
            <person name="Li G."/>
            <person name="Mu C."/>
            <person name="Tian Q."/>
            <person name="Mei H."/>
            <person name="Zhang T."/>
            <person name="Gao T."/>
            <person name="Zhang H."/>
        </authorList>
    </citation>
    <scope>NUCLEOTIDE SEQUENCE</scope>
    <source>
        <strain evidence="2">G02</strain>
    </source>
</reference>
<evidence type="ECO:0000313" key="2">
    <source>
        <dbReference type="EMBL" id="KAL0403837.1"/>
    </source>
</evidence>
<dbReference type="AlphaFoldDB" id="A0AAW2THR4"/>
<accession>A0AAW2THR4</accession>
<organism evidence="2">
    <name type="scientific">Sesamum radiatum</name>
    <name type="common">Black benniseed</name>
    <dbReference type="NCBI Taxonomy" id="300843"/>
    <lineage>
        <taxon>Eukaryota</taxon>
        <taxon>Viridiplantae</taxon>
        <taxon>Streptophyta</taxon>
        <taxon>Embryophyta</taxon>
        <taxon>Tracheophyta</taxon>
        <taxon>Spermatophyta</taxon>
        <taxon>Magnoliopsida</taxon>
        <taxon>eudicotyledons</taxon>
        <taxon>Gunneridae</taxon>
        <taxon>Pentapetalae</taxon>
        <taxon>asterids</taxon>
        <taxon>lamiids</taxon>
        <taxon>Lamiales</taxon>
        <taxon>Pedaliaceae</taxon>
        <taxon>Sesamum</taxon>
    </lineage>
</organism>
<dbReference type="EMBL" id="JACGWJ010000008">
    <property type="protein sequence ID" value="KAL0403837.1"/>
    <property type="molecule type" value="Genomic_DNA"/>
</dbReference>
<reference evidence="2" key="1">
    <citation type="submission" date="2020-06" db="EMBL/GenBank/DDBJ databases">
        <authorList>
            <person name="Li T."/>
            <person name="Hu X."/>
            <person name="Zhang T."/>
            <person name="Song X."/>
            <person name="Zhang H."/>
            <person name="Dai N."/>
            <person name="Sheng W."/>
            <person name="Hou X."/>
            <person name="Wei L."/>
        </authorList>
    </citation>
    <scope>NUCLEOTIDE SEQUENCE</scope>
    <source>
        <strain evidence="2">G02</strain>
        <tissue evidence="2">Leaf</tissue>
    </source>
</reference>
<feature type="region of interest" description="Disordered" evidence="1">
    <location>
        <begin position="30"/>
        <end position="60"/>
    </location>
</feature>
<comment type="caution">
    <text evidence="2">The sequence shown here is derived from an EMBL/GenBank/DDBJ whole genome shotgun (WGS) entry which is preliminary data.</text>
</comment>
<name>A0AAW2THR4_SESRA</name>
<proteinExistence type="predicted"/>
<gene>
    <name evidence="2" type="ORF">Sradi_2024500</name>
</gene>
<protein>
    <submittedName>
        <fullName evidence="2">Uncharacterized protein</fullName>
    </submittedName>
</protein>
<sequence length="60" mass="6284">MVGSEAPKQAPVLGMGVGVGVGVVVQMLPHQQQDVEQAGPDRGPHHNLNHFSDEADLQSS</sequence>
<evidence type="ECO:0000256" key="1">
    <source>
        <dbReference type="SAM" id="MobiDB-lite"/>
    </source>
</evidence>